<evidence type="ECO:0000313" key="1">
    <source>
        <dbReference type="EMBL" id="CRK98151.1"/>
    </source>
</evidence>
<dbReference type="SUPFAM" id="SSF52129">
    <property type="entry name" value="Caspase-like"/>
    <property type="match status" value="1"/>
</dbReference>
<accession>A0A1J1ICZ4</accession>
<protein>
    <submittedName>
        <fullName evidence="1">CLUMA_CG011519, isoform A</fullName>
    </submittedName>
</protein>
<sequence>MKIPNLRYLMFIFEVCGSWFIQDLRVEVEVNVTTHSLLHLLTHINMKFSERKRDAKEMLGYKTNFMHFINAS</sequence>
<dbReference type="AlphaFoldDB" id="A0A1J1ICZ4"/>
<keyword evidence="2" id="KW-1185">Reference proteome</keyword>
<gene>
    <name evidence="1" type="ORF">CLUMA_CG011519</name>
</gene>
<dbReference type="Gene3D" id="3.30.70.1470">
    <property type="entry name" value="Caspase-like"/>
    <property type="match status" value="1"/>
</dbReference>
<proteinExistence type="predicted"/>
<dbReference type="InterPro" id="IPR029030">
    <property type="entry name" value="Caspase-like_dom_sf"/>
</dbReference>
<dbReference type="Proteomes" id="UP000183832">
    <property type="component" value="Unassembled WGS sequence"/>
</dbReference>
<evidence type="ECO:0000313" key="2">
    <source>
        <dbReference type="Proteomes" id="UP000183832"/>
    </source>
</evidence>
<name>A0A1J1ICZ4_9DIPT</name>
<reference evidence="1 2" key="1">
    <citation type="submission" date="2015-04" db="EMBL/GenBank/DDBJ databases">
        <authorList>
            <person name="Syromyatnikov M.Y."/>
            <person name="Popov V.N."/>
        </authorList>
    </citation>
    <scope>NUCLEOTIDE SEQUENCE [LARGE SCALE GENOMIC DNA]</scope>
</reference>
<dbReference type="EMBL" id="CVRI01000047">
    <property type="protein sequence ID" value="CRK98151.1"/>
    <property type="molecule type" value="Genomic_DNA"/>
</dbReference>
<organism evidence="1 2">
    <name type="scientific">Clunio marinus</name>
    <dbReference type="NCBI Taxonomy" id="568069"/>
    <lineage>
        <taxon>Eukaryota</taxon>
        <taxon>Metazoa</taxon>
        <taxon>Ecdysozoa</taxon>
        <taxon>Arthropoda</taxon>
        <taxon>Hexapoda</taxon>
        <taxon>Insecta</taxon>
        <taxon>Pterygota</taxon>
        <taxon>Neoptera</taxon>
        <taxon>Endopterygota</taxon>
        <taxon>Diptera</taxon>
        <taxon>Nematocera</taxon>
        <taxon>Chironomoidea</taxon>
        <taxon>Chironomidae</taxon>
        <taxon>Clunio</taxon>
    </lineage>
</organism>